<keyword evidence="3" id="KW-1185">Reference proteome</keyword>
<keyword evidence="1" id="KW-0472">Membrane</keyword>
<dbReference type="AlphaFoldDB" id="A0A8H6J5C4"/>
<gene>
    <name evidence="2" type="ORF">CSOJ01_08742</name>
</gene>
<feature type="transmembrane region" description="Helical" evidence="1">
    <location>
        <begin position="80"/>
        <end position="100"/>
    </location>
</feature>
<keyword evidence="1" id="KW-0812">Transmembrane</keyword>
<evidence type="ECO:0000313" key="2">
    <source>
        <dbReference type="EMBL" id="KAF6806593.1"/>
    </source>
</evidence>
<sequence length="178" mass="19512">MSNVIPVLDHDDDDFQPTGYSRRRSLPIRRGYKAVSFNNTPATVFSELARGNIADVEVEQDQDDRPQNSGPPTKSTALDITSVVIAVLIFVAVVVIITMMTQIMIKRLGSIPPGGTLRRWTWHDASAETPEYATQMSGSLSRAQGGSRVALFRLLKVVTWGGRAGIWLPPGELHVLVT</sequence>
<protein>
    <submittedName>
        <fullName evidence="2">Uncharacterized protein</fullName>
    </submittedName>
</protein>
<dbReference type="EMBL" id="WIGN01000155">
    <property type="protein sequence ID" value="KAF6806593.1"/>
    <property type="molecule type" value="Genomic_DNA"/>
</dbReference>
<dbReference type="Proteomes" id="UP000652219">
    <property type="component" value="Unassembled WGS sequence"/>
</dbReference>
<comment type="caution">
    <text evidence="2">The sequence shown here is derived from an EMBL/GenBank/DDBJ whole genome shotgun (WGS) entry which is preliminary data.</text>
</comment>
<organism evidence="2 3">
    <name type="scientific">Colletotrichum sojae</name>
    <dbReference type="NCBI Taxonomy" id="2175907"/>
    <lineage>
        <taxon>Eukaryota</taxon>
        <taxon>Fungi</taxon>
        <taxon>Dikarya</taxon>
        <taxon>Ascomycota</taxon>
        <taxon>Pezizomycotina</taxon>
        <taxon>Sordariomycetes</taxon>
        <taxon>Hypocreomycetidae</taxon>
        <taxon>Glomerellales</taxon>
        <taxon>Glomerellaceae</taxon>
        <taxon>Colletotrichum</taxon>
        <taxon>Colletotrichum orchidearum species complex</taxon>
    </lineage>
</organism>
<accession>A0A8H6J5C4</accession>
<keyword evidence="1" id="KW-1133">Transmembrane helix</keyword>
<proteinExistence type="predicted"/>
<name>A0A8H6J5C4_9PEZI</name>
<reference evidence="2 3" key="1">
    <citation type="journal article" date="2020" name="Phytopathology">
        <title>Genome Sequence Resources of Colletotrichum truncatum, C. plurivorum, C. musicola, and C. sojae: Four Species Pathogenic to Soybean (Glycine max).</title>
        <authorList>
            <person name="Rogerio F."/>
            <person name="Boufleur T.R."/>
            <person name="Ciampi-Guillardi M."/>
            <person name="Sukno S.A."/>
            <person name="Thon M.R."/>
            <person name="Massola Junior N.S."/>
            <person name="Baroncelli R."/>
        </authorList>
    </citation>
    <scope>NUCLEOTIDE SEQUENCE [LARGE SCALE GENOMIC DNA]</scope>
    <source>
        <strain evidence="2 3">LFN0009</strain>
    </source>
</reference>
<evidence type="ECO:0000313" key="3">
    <source>
        <dbReference type="Proteomes" id="UP000652219"/>
    </source>
</evidence>
<evidence type="ECO:0000256" key="1">
    <source>
        <dbReference type="SAM" id="Phobius"/>
    </source>
</evidence>